<reference evidence="4" key="2">
    <citation type="submission" date="2020-10" db="EMBL/GenBank/DDBJ databases">
        <authorList>
            <person name="Scholz U."/>
            <person name="Mascher M."/>
            <person name="Fiebig A."/>
        </authorList>
    </citation>
    <scope>NUCLEOTIDE SEQUENCE [LARGE SCALE GENOMIC DNA]</scope>
    <source>
        <strain evidence="4">cv. Morex</strain>
    </source>
</reference>
<evidence type="ECO:0000256" key="1">
    <source>
        <dbReference type="ARBA" id="ARBA00004496"/>
    </source>
</evidence>
<dbReference type="PANTHER" id="PTHR11544">
    <property type="entry name" value="COLD SHOCK DOMAIN CONTAINING PROTEINS"/>
    <property type="match status" value="1"/>
</dbReference>
<dbReference type="InterPro" id="IPR019844">
    <property type="entry name" value="CSD_CS"/>
</dbReference>
<evidence type="ECO:0000313" key="5">
    <source>
        <dbReference type="Proteomes" id="UP000011116"/>
    </source>
</evidence>
<evidence type="ECO:0000256" key="2">
    <source>
        <dbReference type="ARBA" id="ARBA00022490"/>
    </source>
</evidence>
<dbReference type="Gene3D" id="2.40.50.140">
    <property type="entry name" value="Nucleic acid-binding proteins"/>
    <property type="match status" value="1"/>
</dbReference>
<dbReference type="Proteomes" id="UP000011116">
    <property type="component" value="Chromosome 2H"/>
</dbReference>
<dbReference type="Gramene" id="HORVU.MOREX.r3.2HG0119590.1">
    <property type="protein sequence ID" value="HORVU.MOREX.r3.2HG0119590.1.CDS1"/>
    <property type="gene ID" value="HORVU.MOREX.r3.2HG0119590"/>
</dbReference>
<comment type="subcellular location">
    <subcellularLocation>
        <location evidence="1">Cytoplasm</location>
    </subcellularLocation>
</comment>
<dbReference type="Gramene" id="HORVU.MOREX.r2.2HG0098420.1">
    <property type="protein sequence ID" value="HORVU.MOREX.r2.2HG0098420.1.CDS.1"/>
    <property type="gene ID" value="HORVU.MOREX.r2.2HG0098420"/>
</dbReference>
<dbReference type="EnsemblPlants" id="HORVU.MOREX.r3.2HG0119590.1">
    <property type="protein sequence ID" value="HORVU.MOREX.r3.2HG0119590.1.CDS1"/>
    <property type="gene ID" value="HORVU.MOREX.r3.2HG0119590"/>
</dbReference>
<protein>
    <recommendedName>
        <fullName evidence="3">CSD domain-containing protein</fullName>
    </recommendedName>
</protein>
<dbReference type="SMR" id="A0A8I6X3H5"/>
<dbReference type="CDD" id="cd04458">
    <property type="entry name" value="CSP_CDS"/>
    <property type="match status" value="1"/>
</dbReference>
<dbReference type="GO" id="GO:0010468">
    <property type="term" value="P:regulation of gene expression"/>
    <property type="evidence" value="ECO:0000318"/>
    <property type="project" value="GO_Central"/>
</dbReference>
<organism evidence="4 5">
    <name type="scientific">Hordeum vulgare subsp. vulgare</name>
    <name type="common">Domesticated barley</name>
    <dbReference type="NCBI Taxonomy" id="112509"/>
    <lineage>
        <taxon>Eukaryota</taxon>
        <taxon>Viridiplantae</taxon>
        <taxon>Streptophyta</taxon>
        <taxon>Embryophyta</taxon>
        <taxon>Tracheophyta</taxon>
        <taxon>Spermatophyta</taxon>
        <taxon>Magnoliopsida</taxon>
        <taxon>Liliopsida</taxon>
        <taxon>Poales</taxon>
        <taxon>Poaceae</taxon>
        <taxon>BOP clade</taxon>
        <taxon>Pooideae</taxon>
        <taxon>Triticodae</taxon>
        <taxon>Triticeae</taxon>
        <taxon>Hordeinae</taxon>
        <taxon>Hordeum</taxon>
    </lineage>
</organism>
<dbReference type="SUPFAM" id="SSF50249">
    <property type="entry name" value="Nucleic acid-binding proteins"/>
    <property type="match status" value="1"/>
</dbReference>
<dbReference type="PIRSF" id="PIRSF002599">
    <property type="entry name" value="Cold_shock_A"/>
    <property type="match status" value="1"/>
</dbReference>
<reference evidence="5" key="1">
    <citation type="journal article" date="2012" name="Nature">
        <title>A physical, genetic and functional sequence assembly of the barley genome.</title>
        <authorList>
            <consortium name="The International Barley Genome Sequencing Consortium"/>
            <person name="Mayer K.F."/>
            <person name="Waugh R."/>
            <person name="Brown J.W."/>
            <person name="Schulman A."/>
            <person name="Langridge P."/>
            <person name="Platzer M."/>
            <person name="Fincher G.B."/>
            <person name="Muehlbauer G.J."/>
            <person name="Sato K."/>
            <person name="Close T.J."/>
            <person name="Wise R.P."/>
            <person name="Stein N."/>
        </authorList>
    </citation>
    <scope>NUCLEOTIDE SEQUENCE [LARGE SCALE GENOMIC DNA]</scope>
    <source>
        <strain evidence="5">cv. Morex</strain>
    </source>
</reference>
<dbReference type="Pfam" id="PF00313">
    <property type="entry name" value="CSD"/>
    <property type="match status" value="1"/>
</dbReference>
<dbReference type="InterPro" id="IPR011129">
    <property type="entry name" value="CSD"/>
</dbReference>
<dbReference type="AlphaFoldDB" id="A0A8I6X3H5"/>
<dbReference type="SMART" id="SM00357">
    <property type="entry name" value="CSP"/>
    <property type="match status" value="1"/>
</dbReference>
<accession>A0A8I6X3H5</accession>
<name>A0A8I6X3H5_HORVV</name>
<dbReference type="GO" id="GO:0005737">
    <property type="term" value="C:cytoplasm"/>
    <property type="evidence" value="ECO:0007669"/>
    <property type="project" value="UniProtKB-SubCell"/>
</dbReference>
<proteinExistence type="predicted"/>
<dbReference type="PRINTS" id="PR00050">
    <property type="entry name" value="COLDSHOCK"/>
</dbReference>
<dbReference type="NCBIfam" id="NF007062">
    <property type="entry name" value="PRK09507.1"/>
    <property type="match status" value="1"/>
</dbReference>
<sequence length="68" mass="7335">MPLTGEVKWFNESKGFGFITPEDGSKDVFVHFSAITDVGFKTLAEGQRVEFTIETGAKGPSAANVRAI</sequence>
<evidence type="ECO:0000313" key="4">
    <source>
        <dbReference type="EnsemblPlants" id="HORVU.MOREX.r3.2HG0119590.1.CDS1"/>
    </source>
</evidence>
<dbReference type="FunFam" id="2.40.50.140:FF:000006">
    <property type="entry name" value="Cold shock protein CspC"/>
    <property type="match status" value="1"/>
</dbReference>
<dbReference type="InterPro" id="IPR050181">
    <property type="entry name" value="Cold_shock_domain"/>
</dbReference>
<dbReference type="InterPro" id="IPR012340">
    <property type="entry name" value="NA-bd_OB-fold"/>
</dbReference>
<keyword evidence="5" id="KW-1185">Reference proteome</keyword>
<feature type="domain" description="CSD" evidence="3">
    <location>
        <begin position="2"/>
        <end position="67"/>
    </location>
</feature>
<dbReference type="PROSITE" id="PS00352">
    <property type="entry name" value="CSD_1"/>
    <property type="match status" value="1"/>
</dbReference>
<dbReference type="GO" id="GO:0003676">
    <property type="term" value="F:nucleic acid binding"/>
    <property type="evidence" value="ECO:0000318"/>
    <property type="project" value="GO_Central"/>
</dbReference>
<dbReference type="InterPro" id="IPR002059">
    <property type="entry name" value="CSP_DNA-bd"/>
</dbReference>
<dbReference type="InterPro" id="IPR012156">
    <property type="entry name" value="Cold_shock_CspA"/>
</dbReference>
<evidence type="ECO:0000259" key="3">
    <source>
        <dbReference type="PROSITE" id="PS51857"/>
    </source>
</evidence>
<dbReference type="PROSITE" id="PS51857">
    <property type="entry name" value="CSD_2"/>
    <property type="match status" value="1"/>
</dbReference>
<keyword evidence="2" id="KW-0963">Cytoplasm</keyword>
<reference evidence="4" key="3">
    <citation type="submission" date="2022-01" db="UniProtKB">
        <authorList>
            <consortium name="EnsemblPlants"/>
        </authorList>
    </citation>
    <scope>IDENTIFICATION</scope>
    <source>
        <strain evidence="4">subsp. vulgare</strain>
    </source>
</reference>